<proteinExistence type="predicted"/>
<reference evidence="1" key="1">
    <citation type="journal article" date="2019" name="bioRxiv">
        <title>The Genome of the Zebra Mussel, Dreissena polymorpha: A Resource for Invasive Species Research.</title>
        <authorList>
            <person name="McCartney M.A."/>
            <person name="Auch B."/>
            <person name="Kono T."/>
            <person name="Mallez S."/>
            <person name="Zhang Y."/>
            <person name="Obille A."/>
            <person name="Becker A."/>
            <person name="Abrahante J.E."/>
            <person name="Garbe J."/>
            <person name="Badalamenti J.P."/>
            <person name="Herman A."/>
            <person name="Mangelson H."/>
            <person name="Liachko I."/>
            <person name="Sullivan S."/>
            <person name="Sone E.D."/>
            <person name="Koren S."/>
            <person name="Silverstein K.A.T."/>
            <person name="Beckman K.B."/>
            <person name="Gohl D.M."/>
        </authorList>
    </citation>
    <scope>NUCLEOTIDE SEQUENCE</scope>
    <source>
        <strain evidence="1">Duluth1</strain>
        <tissue evidence="1">Whole animal</tissue>
    </source>
</reference>
<sequence length="51" mass="5946">MMQLGPRANNKVDQGFFFEDLVDYMIVKKAYDGKEMRAFRVLYGKYCVDSG</sequence>
<reference evidence="1" key="2">
    <citation type="submission" date="2020-11" db="EMBL/GenBank/DDBJ databases">
        <authorList>
            <person name="McCartney M.A."/>
            <person name="Auch B."/>
            <person name="Kono T."/>
            <person name="Mallez S."/>
            <person name="Becker A."/>
            <person name="Gohl D.M."/>
            <person name="Silverstein K.A.T."/>
            <person name="Koren S."/>
            <person name="Bechman K.B."/>
            <person name="Herman A."/>
            <person name="Abrahante J.E."/>
            <person name="Garbe J."/>
        </authorList>
    </citation>
    <scope>NUCLEOTIDE SEQUENCE</scope>
    <source>
        <strain evidence="1">Duluth1</strain>
        <tissue evidence="1">Whole animal</tissue>
    </source>
</reference>
<evidence type="ECO:0000313" key="2">
    <source>
        <dbReference type="Proteomes" id="UP000828390"/>
    </source>
</evidence>
<name>A0A9D4E490_DREPO</name>
<organism evidence="1 2">
    <name type="scientific">Dreissena polymorpha</name>
    <name type="common">Zebra mussel</name>
    <name type="synonym">Mytilus polymorpha</name>
    <dbReference type="NCBI Taxonomy" id="45954"/>
    <lineage>
        <taxon>Eukaryota</taxon>
        <taxon>Metazoa</taxon>
        <taxon>Spiralia</taxon>
        <taxon>Lophotrochozoa</taxon>
        <taxon>Mollusca</taxon>
        <taxon>Bivalvia</taxon>
        <taxon>Autobranchia</taxon>
        <taxon>Heteroconchia</taxon>
        <taxon>Euheterodonta</taxon>
        <taxon>Imparidentia</taxon>
        <taxon>Neoheterodontei</taxon>
        <taxon>Myida</taxon>
        <taxon>Dreissenoidea</taxon>
        <taxon>Dreissenidae</taxon>
        <taxon>Dreissena</taxon>
    </lineage>
</organism>
<gene>
    <name evidence="1" type="ORF">DPMN_173853</name>
</gene>
<dbReference type="AlphaFoldDB" id="A0A9D4E490"/>
<evidence type="ECO:0000313" key="1">
    <source>
        <dbReference type="EMBL" id="KAH3772513.1"/>
    </source>
</evidence>
<dbReference type="Proteomes" id="UP000828390">
    <property type="component" value="Unassembled WGS sequence"/>
</dbReference>
<comment type="caution">
    <text evidence="1">The sequence shown here is derived from an EMBL/GenBank/DDBJ whole genome shotgun (WGS) entry which is preliminary data.</text>
</comment>
<protein>
    <submittedName>
        <fullName evidence="1">Uncharacterized protein</fullName>
    </submittedName>
</protein>
<dbReference type="EMBL" id="JAIWYP010000009">
    <property type="protein sequence ID" value="KAH3772513.1"/>
    <property type="molecule type" value="Genomic_DNA"/>
</dbReference>
<accession>A0A9D4E490</accession>
<keyword evidence="2" id="KW-1185">Reference proteome</keyword>